<dbReference type="GeneID" id="105443770"/>
<accession>A0A7M7NWZ8</accession>
<dbReference type="Gene3D" id="2.60.220.30">
    <property type="match status" value="1"/>
</dbReference>
<evidence type="ECO:0000313" key="3">
    <source>
        <dbReference type="EnsemblMetazoa" id="XP_030842648"/>
    </source>
</evidence>
<name>A0A7M7NWZ8_STRPU</name>
<proteinExistence type="predicted"/>
<dbReference type="PANTHER" id="PTHR12582">
    <property type="entry name" value="NETRIN RECEPTOR UNC5"/>
    <property type="match status" value="1"/>
</dbReference>
<feature type="region of interest" description="Disordered" evidence="1">
    <location>
        <begin position="291"/>
        <end position="361"/>
    </location>
</feature>
<dbReference type="EnsemblMetazoa" id="XM_030986788">
    <property type="protein sequence ID" value="XP_030842648"/>
    <property type="gene ID" value="LOC105443770"/>
</dbReference>
<feature type="region of interest" description="Disordered" evidence="1">
    <location>
        <begin position="1"/>
        <end position="28"/>
    </location>
</feature>
<evidence type="ECO:0000259" key="2">
    <source>
        <dbReference type="Pfam" id="PF00791"/>
    </source>
</evidence>
<dbReference type="PANTHER" id="PTHR12582:SF41">
    <property type="entry name" value="UNC5C-LIKE PROTEIN"/>
    <property type="match status" value="1"/>
</dbReference>
<evidence type="ECO:0000256" key="1">
    <source>
        <dbReference type="SAM" id="MobiDB-lite"/>
    </source>
</evidence>
<feature type="domain" description="ZU5" evidence="2">
    <location>
        <begin position="62"/>
        <end position="115"/>
    </location>
</feature>
<evidence type="ECO:0000313" key="4">
    <source>
        <dbReference type="Proteomes" id="UP000007110"/>
    </source>
</evidence>
<dbReference type="GO" id="GO:0016020">
    <property type="term" value="C:membrane"/>
    <property type="evidence" value="ECO:0007669"/>
    <property type="project" value="InterPro"/>
</dbReference>
<dbReference type="KEGG" id="spu:105443770"/>
<dbReference type="RefSeq" id="XP_030842648.1">
    <property type="nucleotide sequence ID" value="XM_030986788.1"/>
</dbReference>
<reference evidence="3" key="2">
    <citation type="submission" date="2021-01" db="UniProtKB">
        <authorList>
            <consortium name="EnsemblMetazoa"/>
        </authorList>
    </citation>
    <scope>IDENTIFICATION</scope>
</reference>
<sequence length="406" mass="46071">MPQYSRTYDPYLTSPQDRSRSSRKSSTEETMIISLDEYSIKVPISPDDVDRAKYITAEALTTIPPDLNLDKDEVIISVGLKLSPPGLQFKTPVEVTVSHSAIFTNPDKAEIVLYTRRTGSDEFSRIVPASDKAARCVVAKNHLILYLDHFSEWWIISLIRRYFIGKRLICTPYVPLSTYRDVLNRIYLVIKDDFYGMKEDTIRDYQVAFPGEQYCVYWGKGPLFVRHQENEDEVSNKELEECAFFDMTTHRMPFILQRREKIVSGVLVTFILKQKITKEIGFTVWYKDVPDENPVTQSTPKGSASSKGKAEPNDVGRGTSKSSQLSEELTRSEHHDLEAIGSTSPEPAGTKDRSSPTEVLTIPRPLTPTAIESPPCENAYQVTHDLVTETETVGKELKDKVMFWAP</sequence>
<dbReference type="Pfam" id="PF00791">
    <property type="entry name" value="ZU5"/>
    <property type="match status" value="1"/>
</dbReference>
<dbReference type="InterPro" id="IPR037936">
    <property type="entry name" value="UNC5A-D"/>
</dbReference>
<dbReference type="Proteomes" id="UP000007110">
    <property type="component" value="Unassembled WGS sequence"/>
</dbReference>
<feature type="compositionally biased region" description="Basic and acidic residues" evidence="1">
    <location>
        <begin position="328"/>
        <end position="338"/>
    </location>
</feature>
<feature type="compositionally biased region" description="Polar residues" evidence="1">
    <location>
        <begin position="294"/>
        <end position="306"/>
    </location>
</feature>
<dbReference type="GO" id="GO:0005042">
    <property type="term" value="F:netrin receptor activity"/>
    <property type="evidence" value="ECO:0007669"/>
    <property type="project" value="InterPro"/>
</dbReference>
<organism evidence="3 4">
    <name type="scientific">Strongylocentrotus purpuratus</name>
    <name type="common">Purple sea urchin</name>
    <dbReference type="NCBI Taxonomy" id="7668"/>
    <lineage>
        <taxon>Eukaryota</taxon>
        <taxon>Metazoa</taxon>
        <taxon>Echinodermata</taxon>
        <taxon>Eleutherozoa</taxon>
        <taxon>Echinozoa</taxon>
        <taxon>Echinoidea</taxon>
        <taxon>Euechinoidea</taxon>
        <taxon>Echinacea</taxon>
        <taxon>Camarodonta</taxon>
        <taxon>Echinidea</taxon>
        <taxon>Strongylocentrotidae</taxon>
        <taxon>Strongylocentrotus</taxon>
    </lineage>
</organism>
<protein>
    <recommendedName>
        <fullName evidence="2">ZU5 domain-containing protein</fullName>
    </recommendedName>
</protein>
<keyword evidence="4" id="KW-1185">Reference proteome</keyword>
<dbReference type="InterPro" id="IPR000906">
    <property type="entry name" value="ZU5_dom"/>
</dbReference>
<reference evidence="4" key="1">
    <citation type="submission" date="2015-02" db="EMBL/GenBank/DDBJ databases">
        <title>Genome sequencing for Strongylocentrotus purpuratus.</title>
        <authorList>
            <person name="Murali S."/>
            <person name="Liu Y."/>
            <person name="Vee V."/>
            <person name="English A."/>
            <person name="Wang M."/>
            <person name="Skinner E."/>
            <person name="Han Y."/>
            <person name="Muzny D.M."/>
            <person name="Worley K.C."/>
            <person name="Gibbs R.A."/>
        </authorList>
    </citation>
    <scope>NUCLEOTIDE SEQUENCE</scope>
</reference>
<dbReference type="AlphaFoldDB" id="A0A7M7NWZ8"/>
<dbReference type="InParanoid" id="A0A7M7NWZ8"/>